<evidence type="ECO:0000259" key="1">
    <source>
        <dbReference type="Pfam" id="PF20408"/>
    </source>
</evidence>
<dbReference type="Pfam" id="PF20408">
    <property type="entry name" value="Abhydrolase_11"/>
    <property type="match status" value="1"/>
</dbReference>
<dbReference type="AlphaFoldDB" id="A0A2U1ZVM1"/>
<accession>A0A2U1ZVM1</accession>
<dbReference type="SUPFAM" id="SSF53474">
    <property type="entry name" value="alpha/beta-Hydrolases"/>
    <property type="match status" value="1"/>
</dbReference>
<dbReference type="OrthoDB" id="652634at2"/>
<protein>
    <submittedName>
        <fullName evidence="2">Dienelactone hydrolase</fullName>
    </submittedName>
</protein>
<dbReference type="InterPro" id="IPR046879">
    <property type="entry name" value="KANL3/Tex30_Abhydrolase"/>
</dbReference>
<reference evidence="2 3" key="1">
    <citation type="submission" date="2018-03" db="EMBL/GenBank/DDBJ databases">
        <title>Genome assembly of novel Miniimonas species PCH200.</title>
        <authorList>
            <person name="Thakur V."/>
            <person name="Kumar V."/>
            <person name="Singh D."/>
        </authorList>
    </citation>
    <scope>NUCLEOTIDE SEQUENCE [LARGE SCALE GENOMIC DNA]</scope>
    <source>
        <strain evidence="2 3">PCH200</strain>
    </source>
</reference>
<keyword evidence="3" id="KW-1185">Reference proteome</keyword>
<evidence type="ECO:0000313" key="3">
    <source>
        <dbReference type="Proteomes" id="UP000245166"/>
    </source>
</evidence>
<dbReference type="EMBL" id="PYHR01000002">
    <property type="protein sequence ID" value="PWD50990.1"/>
    <property type="molecule type" value="Genomic_DNA"/>
</dbReference>
<organism evidence="2 3">
    <name type="scientific">Serinibacter arcticus</name>
    <dbReference type="NCBI Taxonomy" id="1655435"/>
    <lineage>
        <taxon>Bacteria</taxon>
        <taxon>Bacillati</taxon>
        <taxon>Actinomycetota</taxon>
        <taxon>Actinomycetes</taxon>
        <taxon>Micrococcales</taxon>
        <taxon>Beutenbergiaceae</taxon>
        <taxon>Serinibacter</taxon>
    </lineage>
</organism>
<dbReference type="RefSeq" id="WP_109229372.1">
    <property type="nucleotide sequence ID" value="NZ_PYHR01000002.1"/>
</dbReference>
<dbReference type="Proteomes" id="UP000245166">
    <property type="component" value="Unassembled WGS sequence"/>
</dbReference>
<proteinExistence type="predicted"/>
<evidence type="ECO:0000313" key="2">
    <source>
        <dbReference type="EMBL" id="PWD50990.1"/>
    </source>
</evidence>
<dbReference type="PANTHER" id="PTHR13136">
    <property type="entry name" value="TESTIS DEVELOPMENT PROTEIN PRTD"/>
    <property type="match status" value="1"/>
</dbReference>
<gene>
    <name evidence="2" type="ORF">C8046_10325</name>
</gene>
<sequence length="193" mass="19635">MSLHAAPTPLDRRPAGLVVLPGAGGGRDNRTLVALERGLGDALPIVRAEFPNRTAGRSGPERPAVAVAHVRELVVGLAAELGVPTSRIAVGGRSFGGRMASIAVADGLEVAGLALLSYPLHPPGRPGTLRTEHLPRITAPTLAVSGERDPFGNPAELAEHLAVIPGGCGLVLVTGNHSPADGPVVAAVRDWLG</sequence>
<keyword evidence="2" id="KW-0378">Hydrolase</keyword>
<dbReference type="InterPro" id="IPR026555">
    <property type="entry name" value="NSL3/Tex30"/>
</dbReference>
<feature type="domain" description="KANL3/Tex30 alpha/beta hydrolase-like" evidence="1">
    <location>
        <begin position="18"/>
        <end position="177"/>
    </location>
</feature>
<dbReference type="GO" id="GO:0016787">
    <property type="term" value="F:hydrolase activity"/>
    <property type="evidence" value="ECO:0007669"/>
    <property type="project" value="UniProtKB-KW"/>
</dbReference>
<dbReference type="InterPro" id="IPR029058">
    <property type="entry name" value="AB_hydrolase_fold"/>
</dbReference>
<name>A0A2U1ZVM1_9MICO</name>
<dbReference type="Gene3D" id="3.40.50.1820">
    <property type="entry name" value="alpha/beta hydrolase"/>
    <property type="match status" value="1"/>
</dbReference>
<dbReference type="PANTHER" id="PTHR13136:SF11">
    <property type="entry name" value="TESTIS-EXPRESSED PROTEIN 30"/>
    <property type="match status" value="1"/>
</dbReference>
<comment type="caution">
    <text evidence="2">The sequence shown here is derived from an EMBL/GenBank/DDBJ whole genome shotgun (WGS) entry which is preliminary data.</text>
</comment>